<proteinExistence type="predicted"/>
<dbReference type="EMBL" id="CM047907">
    <property type="protein sequence ID" value="KAJ0084564.1"/>
    <property type="molecule type" value="Genomic_DNA"/>
</dbReference>
<name>A0ACC1AB50_9ROSI</name>
<protein>
    <submittedName>
        <fullName evidence="1">Uncharacterized protein</fullName>
    </submittedName>
</protein>
<evidence type="ECO:0000313" key="1">
    <source>
        <dbReference type="EMBL" id="KAJ0084564.1"/>
    </source>
</evidence>
<dbReference type="Proteomes" id="UP001164250">
    <property type="component" value="Chromosome 11"/>
</dbReference>
<reference evidence="2" key="1">
    <citation type="journal article" date="2023" name="G3 (Bethesda)">
        <title>Genome assembly and association tests identify interacting loci associated with vigor, precocity, and sex in interspecific pistachio rootstocks.</title>
        <authorList>
            <person name="Palmer W."/>
            <person name="Jacygrad E."/>
            <person name="Sagayaradj S."/>
            <person name="Cavanaugh K."/>
            <person name="Han R."/>
            <person name="Bertier L."/>
            <person name="Beede B."/>
            <person name="Kafkas S."/>
            <person name="Golino D."/>
            <person name="Preece J."/>
            <person name="Michelmore R."/>
        </authorList>
    </citation>
    <scope>NUCLEOTIDE SEQUENCE [LARGE SCALE GENOMIC DNA]</scope>
</reference>
<sequence>MNIYKEVGKILRRRVSFGTKEIVRYPVDEYDRIWNPVNNTARSTEATSDAPITVNLEDNPPAAVI</sequence>
<accession>A0ACC1AB50</accession>
<keyword evidence="2" id="KW-1185">Reference proteome</keyword>
<organism evidence="1 2">
    <name type="scientific">Pistacia atlantica</name>
    <dbReference type="NCBI Taxonomy" id="434234"/>
    <lineage>
        <taxon>Eukaryota</taxon>
        <taxon>Viridiplantae</taxon>
        <taxon>Streptophyta</taxon>
        <taxon>Embryophyta</taxon>
        <taxon>Tracheophyta</taxon>
        <taxon>Spermatophyta</taxon>
        <taxon>Magnoliopsida</taxon>
        <taxon>eudicotyledons</taxon>
        <taxon>Gunneridae</taxon>
        <taxon>Pentapetalae</taxon>
        <taxon>rosids</taxon>
        <taxon>malvids</taxon>
        <taxon>Sapindales</taxon>
        <taxon>Anacardiaceae</taxon>
        <taxon>Pistacia</taxon>
    </lineage>
</organism>
<evidence type="ECO:0000313" key="2">
    <source>
        <dbReference type="Proteomes" id="UP001164250"/>
    </source>
</evidence>
<gene>
    <name evidence="1" type="ORF">Patl1_30830</name>
</gene>
<comment type="caution">
    <text evidence="1">The sequence shown here is derived from an EMBL/GenBank/DDBJ whole genome shotgun (WGS) entry which is preliminary data.</text>
</comment>